<dbReference type="InterPro" id="IPR018338">
    <property type="entry name" value="Carbonic_anhydrase_a-class_CS"/>
</dbReference>
<feature type="domain" description="Alpha-carbonic anhydrase" evidence="11">
    <location>
        <begin position="23"/>
        <end position="311"/>
    </location>
</feature>
<proteinExistence type="inferred from homology"/>
<dbReference type="AlphaFoldDB" id="A0A4S8MCQ6"/>
<evidence type="ECO:0000256" key="5">
    <source>
        <dbReference type="ARBA" id="ARBA00022723"/>
    </source>
</evidence>
<feature type="compositionally biased region" description="Acidic residues" evidence="10">
    <location>
        <begin position="104"/>
        <end position="114"/>
    </location>
</feature>
<comment type="similarity">
    <text evidence="3 9">Belongs to the alpha-carbonic anhydrase family.</text>
</comment>
<comment type="catalytic activity">
    <reaction evidence="8 9">
        <text>hydrogencarbonate + H(+) = CO2 + H2O</text>
        <dbReference type="Rhea" id="RHEA:10748"/>
        <dbReference type="ChEBI" id="CHEBI:15377"/>
        <dbReference type="ChEBI" id="CHEBI:15378"/>
        <dbReference type="ChEBI" id="CHEBI:16526"/>
        <dbReference type="ChEBI" id="CHEBI:17544"/>
        <dbReference type="EC" id="4.2.1.1"/>
    </reaction>
</comment>
<gene>
    <name evidence="12" type="ORF">K435DRAFT_818387</name>
</gene>
<keyword evidence="7 9" id="KW-0456">Lyase</keyword>
<dbReference type="Proteomes" id="UP000297245">
    <property type="component" value="Unassembled WGS sequence"/>
</dbReference>
<dbReference type="PROSITE" id="PS00162">
    <property type="entry name" value="ALPHA_CA_1"/>
    <property type="match status" value="1"/>
</dbReference>
<dbReference type="OrthoDB" id="429145at2759"/>
<evidence type="ECO:0000256" key="4">
    <source>
        <dbReference type="ARBA" id="ARBA00012925"/>
    </source>
</evidence>
<evidence type="ECO:0000256" key="7">
    <source>
        <dbReference type="ARBA" id="ARBA00023239"/>
    </source>
</evidence>
<dbReference type="EMBL" id="ML179106">
    <property type="protein sequence ID" value="THV00318.1"/>
    <property type="molecule type" value="Genomic_DNA"/>
</dbReference>
<dbReference type="InterPro" id="IPR023561">
    <property type="entry name" value="Carbonic_anhydrase_a-class"/>
</dbReference>
<evidence type="ECO:0000313" key="13">
    <source>
        <dbReference type="Proteomes" id="UP000297245"/>
    </source>
</evidence>
<organism evidence="12 13">
    <name type="scientific">Dendrothele bispora (strain CBS 962.96)</name>
    <dbReference type="NCBI Taxonomy" id="1314807"/>
    <lineage>
        <taxon>Eukaryota</taxon>
        <taxon>Fungi</taxon>
        <taxon>Dikarya</taxon>
        <taxon>Basidiomycota</taxon>
        <taxon>Agaricomycotina</taxon>
        <taxon>Agaricomycetes</taxon>
        <taxon>Agaricomycetidae</taxon>
        <taxon>Agaricales</taxon>
        <taxon>Agaricales incertae sedis</taxon>
        <taxon>Dendrothele</taxon>
    </lineage>
</organism>
<evidence type="ECO:0000313" key="12">
    <source>
        <dbReference type="EMBL" id="THV00318.1"/>
    </source>
</evidence>
<dbReference type="InterPro" id="IPR036398">
    <property type="entry name" value="CA_dom_sf"/>
</dbReference>
<accession>A0A4S8MCQ6</accession>
<evidence type="ECO:0000256" key="2">
    <source>
        <dbReference type="ARBA" id="ARBA00002904"/>
    </source>
</evidence>
<sequence length="311" mass="33290">MVSANCIYGTHLHRRAEQGVPISSFGYSGSLGPSNWASLNPNNSACALGKNQSPIVLPQLITTDSGSATNNNNDTSSNSSIISILSKPPQIKFFSTSTSTSGEGEGEGEGGDSEEGLLLENLGTTIQVVVNGTMILVERDGNGNGNGNETEFQLRQFHFHTPSEHRIGDEFFVMEMHLVHERVSDGTIAVIAIKFELTIDGSTTSLLTTIVQNLSSISTPGTSTRITRALDFSQLVTAIQDPDTPIYQYTGSLTTPPCTEGVRFLVVSKPMPLNVATFNAMKRVIKFNSRYAHNIPGEPKLLQLASAGDGL</sequence>
<dbReference type="PANTHER" id="PTHR18952:SF265">
    <property type="entry name" value="CARBONIC ANHYDRASE"/>
    <property type="match status" value="1"/>
</dbReference>
<dbReference type="PROSITE" id="PS51144">
    <property type="entry name" value="ALPHA_CA_2"/>
    <property type="match status" value="1"/>
</dbReference>
<dbReference type="SUPFAM" id="SSF51069">
    <property type="entry name" value="Carbonic anhydrase"/>
    <property type="match status" value="1"/>
</dbReference>
<dbReference type="Gene3D" id="3.10.200.10">
    <property type="entry name" value="Alpha carbonic anhydrase"/>
    <property type="match status" value="1"/>
</dbReference>
<dbReference type="SMART" id="SM01057">
    <property type="entry name" value="Carb_anhydrase"/>
    <property type="match status" value="1"/>
</dbReference>
<comment type="function">
    <text evidence="2 9">Reversible hydration of carbon dioxide.</text>
</comment>
<dbReference type="Pfam" id="PF00194">
    <property type="entry name" value="Carb_anhydrase"/>
    <property type="match status" value="1"/>
</dbReference>
<evidence type="ECO:0000256" key="9">
    <source>
        <dbReference type="RuleBase" id="RU367011"/>
    </source>
</evidence>
<reference evidence="12 13" key="1">
    <citation type="journal article" date="2019" name="Nat. Ecol. Evol.">
        <title>Megaphylogeny resolves global patterns of mushroom evolution.</title>
        <authorList>
            <person name="Varga T."/>
            <person name="Krizsan K."/>
            <person name="Foldi C."/>
            <person name="Dima B."/>
            <person name="Sanchez-Garcia M."/>
            <person name="Sanchez-Ramirez S."/>
            <person name="Szollosi G.J."/>
            <person name="Szarkandi J.G."/>
            <person name="Papp V."/>
            <person name="Albert L."/>
            <person name="Andreopoulos W."/>
            <person name="Angelini C."/>
            <person name="Antonin V."/>
            <person name="Barry K.W."/>
            <person name="Bougher N.L."/>
            <person name="Buchanan P."/>
            <person name="Buyck B."/>
            <person name="Bense V."/>
            <person name="Catcheside P."/>
            <person name="Chovatia M."/>
            <person name="Cooper J."/>
            <person name="Damon W."/>
            <person name="Desjardin D."/>
            <person name="Finy P."/>
            <person name="Geml J."/>
            <person name="Haridas S."/>
            <person name="Hughes K."/>
            <person name="Justo A."/>
            <person name="Karasinski D."/>
            <person name="Kautmanova I."/>
            <person name="Kiss B."/>
            <person name="Kocsube S."/>
            <person name="Kotiranta H."/>
            <person name="LaButti K.M."/>
            <person name="Lechner B.E."/>
            <person name="Liimatainen K."/>
            <person name="Lipzen A."/>
            <person name="Lukacs Z."/>
            <person name="Mihaltcheva S."/>
            <person name="Morgado L.N."/>
            <person name="Niskanen T."/>
            <person name="Noordeloos M.E."/>
            <person name="Ohm R.A."/>
            <person name="Ortiz-Santana B."/>
            <person name="Ovrebo C."/>
            <person name="Racz N."/>
            <person name="Riley R."/>
            <person name="Savchenko A."/>
            <person name="Shiryaev A."/>
            <person name="Soop K."/>
            <person name="Spirin V."/>
            <person name="Szebenyi C."/>
            <person name="Tomsovsky M."/>
            <person name="Tulloss R.E."/>
            <person name="Uehling J."/>
            <person name="Grigoriev I.V."/>
            <person name="Vagvolgyi C."/>
            <person name="Papp T."/>
            <person name="Martin F.M."/>
            <person name="Miettinen O."/>
            <person name="Hibbett D.S."/>
            <person name="Nagy L.G."/>
        </authorList>
    </citation>
    <scope>NUCLEOTIDE SEQUENCE [LARGE SCALE GENOMIC DNA]</scope>
    <source>
        <strain evidence="12 13">CBS 962.96</strain>
    </source>
</reference>
<evidence type="ECO:0000256" key="6">
    <source>
        <dbReference type="ARBA" id="ARBA00022833"/>
    </source>
</evidence>
<evidence type="ECO:0000259" key="11">
    <source>
        <dbReference type="PROSITE" id="PS51144"/>
    </source>
</evidence>
<dbReference type="GO" id="GO:0008270">
    <property type="term" value="F:zinc ion binding"/>
    <property type="evidence" value="ECO:0007669"/>
    <property type="project" value="UniProtKB-UniRule"/>
</dbReference>
<feature type="region of interest" description="Disordered" evidence="10">
    <location>
        <begin position="93"/>
        <end position="114"/>
    </location>
</feature>
<dbReference type="PANTHER" id="PTHR18952">
    <property type="entry name" value="CARBONIC ANHYDRASE"/>
    <property type="match status" value="1"/>
</dbReference>
<evidence type="ECO:0000256" key="10">
    <source>
        <dbReference type="SAM" id="MobiDB-lite"/>
    </source>
</evidence>
<evidence type="ECO:0000256" key="8">
    <source>
        <dbReference type="ARBA" id="ARBA00048348"/>
    </source>
</evidence>
<comment type="cofactor">
    <cofactor evidence="1 9">
        <name>Zn(2+)</name>
        <dbReference type="ChEBI" id="CHEBI:29105"/>
    </cofactor>
</comment>
<keyword evidence="13" id="KW-1185">Reference proteome</keyword>
<evidence type="ECO:0000256" key="1">
    <source>
        <dbReference type="ARBA" id="ARBA00001947"/>
    </source>
</evidence>
<name>A0A4S8MCQ6_DENBC</name>
<keyword evidence="6 9" id="KW-0862">Zinc</keyword>
<dbReference type="InterPro" id="IPR041891">
    <property type="entry name" value="Alpha_CA_prokaryot-like"/>
</dbReference>
<keyword evidence="5 9" id="KW-0479">Metal-binding</keyword>
<protein>
    <recommendedName>
        <fullName evidence="4 9">Carbonic anhydrase</fullName>
        <ecNumber evidence="4 9">4.2.1.1</ecNumber>
    </recommendedName>
</protein>
<dbReference type="GO" id="GO:0004089">
    <property type="term" value="F:carbonate dehydratase activity"/>
    <property type="evidence" value="ECO:0007669"/>
    <property type="project" value="UniProtKB-UniRule"/>
</dbReference>
<dbReference type="CDD" id="cd03124">
    <property type="entry name" value="alpha_CA_prokaryotic_like"/>
    <property type="match status" value="1"/>
</dbReference>
<dbReference type="InterPro" id="IPR001148">
    <property type="entry name" value="CA_dom"/>
</dbReference>
<evidence type="ECO:0000256" key="3">
    <source>
        <dbReference type="ARBA" id="ARBA00010718"/>
    </source>
</evidence>
<dbReference type="EC" id="4.2.1.1" evidence="4 9"/>